<reference evidence="2 3" key="1">
    <citation type="submission" date="2019-11" db="EMBL/GenBank/DDBJ databases">
        <authorList>
            <person name="Holert J."/>
        </authorList>
    </citation>
    <scope>NUCLEOTIDE SEQUENCE [LARGE SCALE GENOMIC DNA]</scope>
    <source>
        <strain evidence="2">SB11_3</strain>
    </source>
</reference>
<evidence type="ECO:0000259" key="1">
    <source>
        <dbReference type="Pfam" id="PF13924"/>
    </source>
</evidence>
<dbReference type="Proteomes" id="UP000441399">
    <property type="component" value="Unassembled WGS sequence"/>
</dbReference>
<dbReference type="EMBL" id="CACSIO010000062">
    <property type="protein sequence ID" value="CAA0125739.1"/>
    <property type="molecule type" value="Genomic_DNA"/>
</dbReference>
<gene>
    <name evidence="2" type="ORF">OPDIPICF_03581</name>
</gene>
<organism evidence="2 3">
    <name type="scientific">BD1-7 clade bacterium</name>
    <dbReference type="NCBI Taxonomy" id="2029982"/>
    <lineage>
        <taxon>Bacteria</taxon>
        <taxon>Pseudomonadati</taxon>
        <taxon>Pseudomonadota</taxon>
        <taxon>Gammaproteobacteria</taxon>
        <taxon>Cellvibrionales</taxon>
        <taxon>Spongiibacteraceae</taxon>
        <taxon>BD1-7 clade</taxon>
    </lineage>
</organism>
<evidence type="ECO:0000313" key="2">
    <source>
        <dbReference type="EMBL" id="CAA0125739.1"/>
    </source>
</evidence>
<sequence length="143" mass="15810">MSSSPFSGTYRLVSWENRLASGEVIYPMGDNANGYISYSSDGFVWVHIMASGRHNQQHANPFECTPDEAVATALSHLSYCGKFEIDKGQIIHHVDICSFPNWVGTPQIRDWSVADGKLSLSAKGIPFRGQTLDAYLIWEPVGT</sequence>
<proteinExistence type="predicted"/>
<dbReference type="InterPro" id="IPR024311">
    <property type="entry name" value="Lipocalin-like"/>
</dbReference>
<dbReference type="Pfam" id="PF13924">
    <property type="entry name" value="Lipocalin_5"/>
    <property type="match status" value="1"/>
</dbReference>
<feature type="domain" description="Lipocalin-like" evidence="1">
    <location>
        <begin position="8"/>
        <end position="139"/>
    </location>
</feature>
<dbReference type="OrthoDB" id="118834at2"/>
<dbReference type="AlphaFoldDB" id="A0A5S9R2A8"/>
<keyword evidence="3" id="KW-1185">Reference proteome</keyword>
<evidence type="ECO:0000313" key="3">
    <source>
        <dbReference type="Proteomes" id="UP000441399"/>
    </source>
</evidence>
<protein>
    <recommendedName>
        <fullName evidence="1">Lipocalin-like domain-containing protein</fullName>
    </recommendedName>
</protein>
<accession>A0A5S9R2A8</accession>
<name>A0A5S9R2A8_9GAMM</name>